<feature type="domain" description="HYR" evidence="6">
    <location>
        <begin position="1774"/>
        <end position="1857"/>
    </location>
</feature>
<feature type="domain" description="HYR" evidence="6">
    <location>
        <begin position="1188"/>
        <end position="1270"/>
    </location>
</feature>
<feature type="domain" description="HYR" evidence="6">
    <location>
        <begin position="12"/>
        <end position="95"/>
    </location>
</feature>
<keyword evidence="8" id="KW-1185">Reference proteome</keyword>
<dbReference type="InterPro" id="IPR003410">
    <property type="entry name" value="HYR_dom"/>
</dbReference>
<dbReference type="PROSITE" id="PS01186">
    <property type="entry name" value="EGF_2"/>
    <property type="match status" value="3"/>
</dbReference>
<feature type="domain" description="HYR" evidence="6">
    <location>
        <begin position="2445"/>
        <end position="2528"/>
    </location>
</feature>
<dbReference type="SMART" id="SM00179">
    <property type="entry name" value="EGF_CA"/>
    <property type="match status" value="7"/>
</dbReference>
<evidence type="ECO:0000259" key="6">
    <source>
        <dbReference type="PROSITE" id="PS50825"/>
    </source>
</evidence>
<comment type="caution">
    <text evidence="7">The sequence shown here is derived from an EMBL/GenBank/DDBJ whole genome shotgun (WGS) entry which is preliminary data.</text>
</comment>
<feature type="domain" description="HYR" evidence="6">
    <location>
        <begin position="1607"/>
        <end position="1690"/>
    </location>
</feature>
<feature type="domain" description="EGF-like" evidence="5">
    <location>
        <begin position="3569"/>
        <end position="3609"/>
    </location>
</feature>
<dbReference type="Pfam" id="PF00008">
    <property type="entry name" value="EGF"/>
    <property type="match status" value="2"/>
</dbReference>
<keyword evidence="3" id="KW-0245">EGF-like domain</keyword>
<dbReference type="SMART" id="SM00181">
    <property type="entry name" value="EGF"/>
    <property type="match status" value="11"/>
</dbReference>
<feature type="domain" description="HYR" evidence="6">
    <location>
        <begin position="3199"/>
        <end position="3282"/>
    </location>
</feature>
<dbReference type="EMBL" id="JAIZAY010000005">
    <property type="protein sequence ID" value="KAJ8041827.1"/>
    <property type="molecule type" value="Genomic_DNA"/>
</dbReference>
<feature type="domain" description="HYR" evidence="6">
    <location>
        <begin position="2529"/>
        <end position="2612"/>
    </location>
</feature>
<feature type="disulfide bond" evidence="3">
    <location>
        <begin position="3868"/>
        <end position="3877"/>
    </location>
</feature>
<feature type="disulfide bond" evidence="3">
    <location>
        <begin position="3476"/>
        <end position="3485"/>
    </location>
</feature>
<evidence type="ECO:0000256" key="4">
    <source>
        <dbReference type="SAM" id="Phobius"/>
    </source>
</evidence>
<feature type="disulfide bond" evidence="3">
    <location>
        <begin position="3682"/>
        <end position="3691"/>
    </location>
</feature>
<feature type="domain" description="HYR" evidence="6">
    <location>
        <begin position="853"/>
        <end position="936"/>
    </location>
</feature>
<feature type="domain" description="EGF-like" evidence="5">
    <location>
        <begin position="3611"/>
        <end position="3650"/>
    </location>
</feature>
<feature type="domain" description="EGF-like" evidence="5">
    <location>
        <begin position="3842"/>
        <end position="3878"/>
    </location>
</feature>
<feature type="domain" description="HYR" evidence="6">
    <location>
        <begin position="1942"/>
        <end position="2025"/>
    </location>
</feature>
<dbReference type="SUPFAM" id="SSF57196">
    <property type="entry name" value="EGF/Laminin"/>
    <property type="match status" value="6"/>
</dbReference>
<gene>
    <name evidence="7" type="ORF">HOLleu_12742</name>
</gene>
<feature type="disulfide bond" evidence="3">
    <location>
        <begin position="3640"/>
        <end position="3649"/>
    </location>
</feature>
<feature type="domain" description="HYR" evidence="6">
    <location>
        <begin position="683"/>
        <end position="768"/>
    </location>
</feature>
<feature type="domain" description="HYR" evidence="6">
    <location>
        <begin position="431"/>
        <end position="513"/>
    </location>
</feature>
<dbReference type="PANTHER" id="PTHR24273:SF32">
    <property type="entry name" value="HYALIN"/>
    <property type="match status" value="1"/>
</dbReference>
<evidence type="ECO:0000256" key="3">
    <source>
        <dbReference type="PROSITE-ProRule" id="PRU00076"/>
    </source>
</evidence>
<evidence type="ECO:0000259" key="5">
    <source>
        <dbReference type="PROSITE" id="PS50026"/>
    </source>
</evidence>
<proteinExistence type="predicted"/>
<feature type="domain" description="HYR" evidence="6">
    <location>
        <begin position="347"/>
        <end position="430"/>
    </location>
</feature>
<feature type="domain" description="HYR" evidence="6">
    <location>
        <begin position="2110"/>
        <end position="2193"/>
    </location>
</feature>
<sequence length="4074" mass="428711">MHVKHYYLCLTVDTVPPVIANCPEDTEEIIELGTPDVVVTWIQPTATDVSGVAFISSQSHFPGDSFQPGTVLVTYQFSDNSNNIAECSFSVIVIEVDTQPPQIIGCVENIQEVLQRGVPGVSVTWVEPTSFDISDTDILQSRTLESGFFFTAEATTVTYVFIDATGNSATCSFCVSIVFIDTIPPTIANCPEDVIETIELGLTGTVLFWTEPTATDISGTAMLSSRSEVPGSFFPVGTRVVTYEFTDASENTASCTFALIITTVDTTPPTLTCPEDITEVVELGITGTIVDWVEPTGTDLSEPVFVISSTHNRNSFFLVGSVEVTYTLADAVGNQAMCTFLVNVVTVDTVPPTIIGCPPMQIVIIELGEAGDIVSWTEPTATDISGEVNLISGSHPSGSFFSVGDTNVTYLFADTSGNTALCSFIVRVDTEDTTPPDIVNCPEDIFQEIELGDPEPTIFWSVPTATDLSGASIVSESNQPGASFPVGATTITYVFGDPFGNTALCSFIVTVTTVDTTPPVISDCPETQTLQVELGITSGIGVWTEPTATDLSGVAVLTTRTNAPGELFPVGQTLVMYIFSDASMNDALCQFSVIVTTVDTIAPMCVGTPDGISAMVELGVPGMVIEWTPPTCSDVSDTATIVSSSHNPGSFFQADTTTQVTYICQDISGNSEMCVFPVVVISVDNTPPSIIGCPTPGSTTVVIELGNPGAMVFWQEPTANDLSNNVVLVSQTHMPNSFFLVGNTTVTYVYQDSSNNRANCQFVVSVLTEDTVPPDVSNCPEDQTLEVELGEMSTATFWSEPTATDISGTATLQSRSHTPGDQFNLGATQVTYIFSDASGNIATCLFTIIVNAVDTVPPVISDCPTDILETIELGEPGAFVSWIEPTATDVSGVAFLTERSHTPGTLFAEGTVMVTYIFTDSNENSATCTFRIIVTTVDTTPPVCVGLPENIVEEIELGDFGTTVTWIEPTCADLSDTGRVSSRSSLPGSFFPEGDTVVTYTCVDSSNNEEMCSFTVTVLGVDTLSPIISNCPPDMTVTVELGDAGATVTWIAPTATDISGTTMLITTSNDPGSFFGLGQTTVTYTFADASFNQATCSFVIDIVSVDSTPPTVACIDDLQQLIELGETGTVVVWSEPTATDISGVATVVSRSHMPGQMFTVGITTVTYIFADDAGNTAICTFNVDIVPVDTTPPTVICTEDVQQVIELGETGLIVVWSEPTATDISGFVTLVSRSHSPGTMFDVGQTTITYEFADSAGNTATCLFCVIVVAEDTTPPMCENLPMNVVEMVELGTTGTVVNWVEPSCSDVSGTAVVTARSHTPFSFFTVGTTTVTYTCTDAAGNSESCSFPVTVIAVDTTPPTCVNLPTGVFETVELGLPGTTVTWTEPTCSDTSGEATVTMRSQVPSSFFPVGMTMVTYTCTDGSGNNEMCSFTVTVTEVDSTPPMCVNIPAGVSDTVELGTPGTQVSWTELTCSDLSGTAEVTSRSHIPNSFFTVGSTDVTYICTDASGNTESCVFPVTVIAIDTTPPQCVNLPNEISRTVELGTPGIEIPWIEPTCSDISGTASISTRSHTPPSFFAVGMAVVSYTCTDMSGNSETCTFPVTVNTVDTTDPECVNLPADITQTVELGTPNTQVFYIEPTCSDISGTASVITSTHTPPATFSVGETTVTYTCGDASGNTGSCSFTVIITAVDTTPPTVICVEDVQQTIELGGTGANVFWTEPTATDISGFVSLESRSHNPGSTFPVGETTVTYVFTDSAGNSATCTFCIEVVAVDTTPPMCENLPTNVVEMVELGTTGTVVNWVEPSCSDVSGTAVVTARSHTPFSFFTVGTTTVTYTCTDTAGNSESCSFPVTVIAVDTTPPTCVNLPTGVFETVELGLPGTTVTWTEPTCSDTSGEATVTMRSQVPSSFFPVGMTMVTYTCTDGSGNNEMCSFTVTVTEVDSTPPMCVNIPAGVSDTVELGTPGTQVSWTELTCSDLSGTAEVTSRSHTPNSFFTVGSTEVTYICTDASGNTESCVFPVTVIAIDTTPPQCVNLPNEISRTVELGTSGIEIPWIEPTCSDISGTASISTRSHTPPSFFAVGMAVVSYTCTDMSGNSETCTFPVTVNTVDTTDPECVNLPADITQTVELGTPNTQVFYIEPTCSDISGTASVITSTHTPPATFSVGETTVTYTCGDASGNTGSCSFTVIITAVDTTPPTVICVEDVQQTIELGGTGANVFWTEPTATDISGFVSLDSRSHNPGSTFPVGQTTVTYVFTDSAGNSATCTFCVEVVAVDTTPPMCENLPTNVVEMVELGTTGTVVNWVEPSCSDVSGAAVVTARSHTPFSFFTVGTTTVTYTCTDVAGNSESCSFPVTVIAVDTTPPTCVNLPTGVFETVELGLPGTTVTWTEPTCSDTSGEATVTMRSQVPSSFFPVGMTMVTYTCTDGSGNNEMCSFTVTVTEVDSTPPMCVNIPAGVSDTVELGTPGTQVSWTELTCSDLSGTAQVTSRSHTPNSFFTVGSTDVTYICTDASGNTESCVFPVTVVAIDTTPPQCVNLPNEISRTVELGTPGIEIPWIEPTCSDISGTASISTRSHTPPSFFAVGMAVVSYTCTDMSGNSETCTFPVTVNTVDTTDPECVNLPADITQTVELGTPNTQVFYIEPTCSDISGTASVITSTHTPPTTFSVGETTVTYTCGDASGNTGSCSFTVIITAVDSTPPMCVNIPAGVSNTVELGTPGTQVSWTELTCSDLSGTAQVTSRSHTPNSFFTVGSTDVTYICTDASGNTESCVFPVTVIAIDTTPPQCVNLPNEISRTVELGTPGIEIPWIEPTCSDISGTASISTRSHTPPSFFAVGMAVVSYTCTDMSGNSETCTFPVTVNTVDTTPPECVNTPQDISQSIELGTQNTPVFWAEPTCSDTSGTASTASQSQPGDTFNVGETQVSYTCVDASGNTATCNFLVVISVVDTTNPMCVNLPDAIVQEVEVGTSGGSVVLWSEPTCSDLSGTAIVSDRSHAPGSVFSVGTTVVTYTCVDASGNSDSCAFQVTINSVDTTPPECVNLPSDITEFIELGTPGTLVTWEEPTCRDNSGNAFLTVRSHRPSSFFVPGTTAVTYMCTDLAGFTEECSFNIVVIEQDTIAPMIVCPQDVTLTVEILSGGSTATWVVPTATDISGLVTVTSPFSPGQFFVTGTSPVTYTAIDGAGNTASCTFNVVVTEVDSIPPVCSPTQDVTRVIEINTGPLAVFWQEPTATDNSLQPVILVSRSSAPGDEFNVGTTPVVYTFVDGAGNQVTCTFNVIIEEEDTLMPVISACPENIQEETTVELQSCFITWTDPIVSDNSGTVSRLSQSHQSGSQFPPGTTTVMYTYGDPTGNTAVCTFTVTCTPVDRVPPEVMCPPDVTVTVIEGLIGTTVFFNQPTVTDNSGTGRVSSISQGSNTFFPVGTTAVTVVATDDSGNTATCTFNVIVVEGNPCDPSPCNNGGVCVIDSLTMFTCVCPVCFMGTRCEISVDACSNHQCQNGAACVAAEGSCDLYTCECPQCYSGEFCEDFHDACENHQCQNGAECCPQDNCLTYSCQCPACFNGPFCEVAIGPCVNSLCQNGAQCIPDNAGDCSGYSCICSGCFTGRLCNQPFDICQTSPCQNGGICTSDDNDCYTFRCQCLGCFTGLTCELAIPDPCLTSPCRNGGICSRLETSCSSYTCNCPKGFIGINCEMVQVDNTNPCNSFPCENGASCVESGTSYICMCRSGYAGINCGQLIADAPLLQAQLACNTSPCLGGSTCLNSFHSASNNFVYEPQYSCMCSNSFTGTNCQDFINIGVSFCSPNPCSNGGTCANAYHSFRNEVDYVCRCPVRFRGQDCESDVGDPCSSSPCQNGGMCVPFNTYFTCNCVTGFGGEFCQIASGGNVPIIFGCPSDITLNADGSTAQATWNDPNAFGGVGMVQNVFQSHSSGDTFTVGETPVTYVFMDSAFQSATCMFFVIVRSIGRRKRDASVEVFKVPDGEECPCKNGGRCVPHEDDWIFCECTEDFEGPLCQEKHLEDWSHKSGNLIIQKWDMVIVVAVLLLVIIIAFIILLYIKNVKNRVRYVRADEKPIIN</sequence>
<name>A0A9Q1CBE8_HOLLE</name>
<feature type="domain" description="EGF-like" evidence="5">
    <location>
        <begin position="3745"/>
        <end position="3791"/>
    </location>
</feature>
<comment type="caution">
    <text evidence="3">Lacks conserved residue(s) required for the propagation of feature annotation.</text>
</comment>
<dbReference type="GO" id="GO:0005509">
    <property type="term" value="F:calcium ion binding"/>
    <property type="evidence" value="ECO:0007669"/>
    <property type="project" value="InterPro"/>
</dbReference>
<evidence type="ECO:0000313" key="7">
    <source>
        <dbReference type="EMBL" id="KAJ8041827.1"/>
    </source>
</evidence>
<feature type="domain" description="HYR" evidence="6">
    <location>
        <begin position="937"/>
        <end position="1020"/>
    </location>
</feature>
<feature type="domain" description="HYR" evidence="6">
    <location>
        <begin position="1271"/>
        <end position="1354"/>
    </location>
</feature>
<evidence type="ECO:0000313" key="8">
    <source>
        <dbReference type="Proteomes" id="UP001152320"/>
    </source>
</evidence>
<feature type="domain" description="HYR" evidence="6">
    <location>
        <begin position="1439"/>
        <end position="1522"/>
    </location>
</feature>
<feature type="domain" description="HYR" evidence="6">
    <location>
        <begin position="514"/>
        <end position="597"/>
    </location>
</feature>
<feature type="disulfide bond" evidence="3">
    <location>
        <begin position="3517"/>
        <end position="3526"/>
    </location>
</feature>
<dbReference type="PROSITE" id="PS50825">
    <property type="entry name" value="HYR"/>
    <property type="match status" value="42"/>
</dbReference>
<feature type="domain" description="HYR" evidence="6">
    <location>
        <begin position="2865"/>
        <end position="2947"/>
    </location>
</feature>
<feature type="domain" description="HYR" evidence="6">
    <location>
        <begin position="1355"/>
        <end position="1438"/>
    </location>
</feature>
<protein>
    <submittedName>
        <fullName evidence="7">Hyalin</fullName>
    </submittedName>
</protein>
<feature type="disulfide bond" evidence="3">
    <location>
        <begin position="3781"/>
        <end position="3790"/>
    </location>
</feature>
<feature type="domain" description="HYR" evidence="6">
    <location>
        <begin position="1523"/>
        <end position="1606"/>
    </location>
</feature>
<feature type="disulfide bond" evidence="3">
    <location>
        <begin position="4003"/>
        <end position="4012"/>
    </location>
</feature>
<feature type="domain" description="HYR" evidence="6">
    <location>
        <begin position="1858"/>
        <end position="1941"/>
    </location>
</feature>
<feature type="disulfide bond" evidence="3">
    <location>
        <begin position="3829"/>
        <end position="3838"/>
    </location>
</feature>
<dbReference type="Proteomes" id="UP001152320">
    <property type="component" value="Chromosome 5"/>
</dbReference>
<dbReference type="Pfam" id="PF02494">
    <property type="entry name" value="HYR"/>
    <property type="match status" value="42"/>
</dbReference>
<feature type="domain" description="EGF-like" evidence="5">
    <location>
        <begin position="3979"/>
        <end position="4013"/>
    </location>
</feature>
<feature type="transmembrane region" description="Helical" evidence="4">
    <location>
        <begin position="4034"/>
        <end position="4055"/>
    </location>
</feature>
<evidence type="ECO:0000256" key="1">
    <source>
        <dbReference type="ARBA" id="ARBA00022737"/>
    </source>
</evidence>
<feature type="domain" description="EGF-like" evidence="5">
    <location>
        <begin position="3698"/>
        <end position="3734"/>
    </location>
</feature>
<feature type="disulfide bond" evidence="3">
    <location>
        <begin position="3599"/>
        <end position="3608"/>
    </location>
</feature>
<feature type="domain" description="HYR" evidence="6">
    <location>
        <begin position="96"/>
        <end position="179"/>
    </location>
</feature>
<accession>A0A9Q1CBE8</accession>
<keyword evidence="1" id="KW-0677">Repeat</keyword>
<feature type="domain" description="EGF-like" evidence="5">
    <location>
        <begin position="3797"/>
        <end position="3839"/>
    </location>
</feature>
<dbReference type="OrthoDB" id="10069202at2759"/>
<feature type="domain" description="EGF-like" evidence="5">
    <location>
        <begin position="3488"/>
        <end position="3527"/>
    </location>
</feature>
<feature type="domain" description="HYR" evidence="6">
    <location>
        <begin position="769"/>
        <end position="852"/>
    </location>
</feature>
<feature type="domain" description="HYR" evidence="6">
    <location>
        <begin position="2697"/>
        <end position="2780"/>
    </location>
</feature>
<dbReference type="Gene3D" id="2.10.25.10">
    <property type="entry name" value="Laminin"/>
    <property type="match status" value="10"/>
</dbReference>
<keyword evidence="4" id="KW-0472">Membrane</keyword>
<keyword evidence="4" id="KW-0812">Transmembrane</keyword>
<feature type="domain" description="HYR" evidence="6">
    <location>
        <begin position="2781"/>
        <end position="2864"/>
    </location>
</feature>
<feature type="domain" description="EGF-like" evidence="5">
    <location>
        <begin position="3449"/>
        <end position="3486"/>
    </location>
</feature>
<feature type="domain" description="HYR" evidence="6">
    <location>
        <begin position="1021"/>
        <end position="1104"/>
    </location>
</feature>
<organism evidence="7 8">
    <name type="scientific">Holothuria leucospilota</name>
    <name type="common">Black long sea cucumber</name>
    <name type="synonym">Mertensiothuria leucospilota</name>
    <dbReference type="NCBI Taxonomy" id="206669"/>
    <lineage>
        <taxon>Eukaryota</taxon>
        <taxon>Metazoa</taxon>
        <taxon>Echinodermata</taxon>
        <taxon>Eleutherozoa</taxon>
        <taxon>Echinozoa</taxon>
        <taxon>Holothuroidea</taxon>
        <taxon>Aspidochirotacea</taxon>
        <taxon>Aspidochirotida</taxon>
        <taxon>Holothuriidae</taxon>
        <taxon>Holothuria</taxon>
    </lineage>
</organism>
<feature type="domain" description="HYR" evidence="6">
    <location>
        <begin position="2613"/>
        <end position="2696"/>
    </location>
</feature>
<feature type="disulfide bond" evidence="3">
    <location>
        <begin position="3724"/>
        <end position="3733"/>
    </location>
</feature>
<feature type="domain" description="HYR" evidence="6">
    <location>
        <begin position="2277"/>
        <end position="2360"/>
    </location>
</feature>
<feature type="domain" description="HYR" evidence="6">
    <location>
        <begin position="3117"/>
        <end position="3198"/>
    </location>
</feature>
<feature type="domain" description="HYR" evidence="6">
    <location>
        <begin position="264"/>
        <end position="346"/>
    </location>
</feature>
<feature type="domain" description="HYR" evidence="6">
    <location>
        <begin position="1691"/>
        <end position="1773"/>
    </location>
</feature>
<reference evidence="7" key="1">
    <citation type="submission" date="2021-10" db="EMBL/GenBank/DDBJ databases">
        <title>Tropical sea cucumber genome reveals ecological adaptation and Cuvierian tubules defense mechanism.</title>
        <authorList>
            <person name="Chen T."/>
        </authorList>
    </citation>
    <scope>NUCLEOTIDE SEQUENCE</scope>
    <source>
        <strain evidence="7">Nanhai2018</strain>
        <tissue evidence="7">Muscle</tissue>
    </source>
</reference>
<dbReference type="PANTHER" id="PTHR24273">
    <property type="entry name" value="FI04643P-RELATED"/>
    <property type="match status" value="1"/>
</dbReference>
<feature type="domain" description="HYR" evidence="6">
    <location>
        <begin position="2194"/>
        <end position="2276"/>
    </location>
</feature>
<feature type="domain" description="HYR" evidence="6">
    <location>
        <begin position="3881"/>
        <end position="3962"/>
    </location>
</feature>
<feature type="domain" description="HYR" evidence="6">
    <location>
        <begin position="3033"/>
        <end position="3116"/>
    </location>
</feature>
<feature type="domain" description="HYR" evidence="6">
    <location>
        <begin position="2948"/>
        <end position="3032"/>
    </location>
</feature>
<evidence type="ECO:0000256" key="2">
    <source>
        <dbReference type="ARBA" id="ARBA00023157"/>
    </source>
</evidence>
<dbReference type="CDD" id="cd00054">
    <property type="entry name" value="EGF_CA"/>
    <property type="match status" value="6"/>
</dbReference>
<dbReference type="PROSITE" id="PS50026">
    <property type="entry name" value="EGF_3"/>
    <property type="match status" value="10"/>
</dbReference>
<feature type="domain" description="HYR" evidence="6">
    <location>
        <begin position="2026"/>
        <end position="2109"/>
    </location>
</feature>
<feature type="domain" description="HYR" evidence="6">
    <location>
        <begin position="2361"/>
        <end position="2444"/>
    </location>
</feature>
<feature type="domain" description="EGF-like" evidence="5">
    <location>
        <begin position="3653"/>
        <end position="3692"/>
    </location>
</feature>
<feature type="domain" description="HYR" evidence="6">
    <location>
        <begin position="1105"/>
        <end position="1187"/>
    </location>
</feature>
<feature type="domain" description="HYR" evidence="6">
    <location>
        <begin position="598"/>
        <end position="682"/>
    </location>
</feature>
<feature type="domain" description="HYR" evidence="6">
    <location>
        <begin position="180"/>
        <end position="263"/>
    </location>
</feature>
<feature type="domain" description="HYR" evidence="6">
    <location>
        <begin position="3283"/>
        <end position="3366"/>
    </location>
</feature>
<feature type="domain" description="HYR" evidence="6">
    <location>
        <begin position="3367"/>
        <end position="3449"/>
    </location>
</feature>
<keyword evidence="2 3" id="KW-1015">Disulfide bond</keyword>
<dbReference type="InterPro" id="IPR000742">
    <property type="entry name" value="EGF"/>
</dbReference>
<dbReference type="InterPro" id="IPR001881">
    <property type="entry name" value="EGF-like_Ca-bd_dom"/>
</dbReference>
<dbReference type="PROSITE" id="PS00022">
    <property type="entry name" value="EGF_1"/>
    <property type="match status" value="11"/>
</dbReference>
<keyword evidence="4" id="KW-1133">Transmembrane helix</keyword>